<organism evidence="2 3">
    <name type="scientific">Plasmodium inui San Antonio 1</name>
    <dbReference type="NCBI Taxonomy" id="1237626"/>
    <lineage>
        <taxon>Eukaryota</taxon>
        <taxon>Sar</taxon>
        <taxon>Alveolata</taxon>
        <taxon>Apicomplexa</taxon>
        <taxon>Aconoidasida</taxon>
        <taxon>Haemosporida</taxon>
        <taxon>Plasmodiidae</taxon>
        <taxon>Plasmodium</taxon>
        <taxon>Plasmodium (Plasmodium)</taxon>
    </lineage>
</organism>
<protein>
    <submittedName>
        <fullName evidence="2">Uncharacterized protein</fullName>
    </submittedName>
</protein>
<evidence type="ECO:0000313" key="2">
    <source>
        <dbReference type="EMBL" id="EUD64349.1"/>
    </source>
</evidence>
<evidence type="ECO:0000256" key="1">
    <source>
        <dbReference type="SAM" id="MobiDB-lite"/>
    </source>
</evidence>
<accession>W7A5I3</accession>
<sequence>MTPPKSPKQAKTTRDRITNKPQNKKSLPRGPSDKEEHAEYKGAPPLPMRGEGVGKIPTRIKIFNETGTNYLKYPRDLKRTTSSITQNEVHLRQPKCKNQT</sequence>
<dbReference type="VEuPathDB" id="PlasmoDB:C922_05268"/>
<name>W7A5I3_9APIC</name>
<dbReference type="EMBL" id="KI965509">
    <property type="protein sequence ID" value="EUD64349.1"/>
    <property type="molecule type" value="Genomic_DNA"/>
</dbReference>
<dbReference type="Proteomes" id="UP000030640">
    <property type="component" value="Unassembled WGS sequence"/>
</dbReference>
<feature type="compositionally biased region" description="Basic and acidic residues" evidence="1">
    <location>
        <begin position="31"/>
        <end position="40"/>
    </location>
</feature>
<evidence type="ECO:0000313" key="3">
    <source>
        <dbReference type="Proteomes" id="UP000030640"/>
    </source>
</evidence>
<feature type="region of interest" description="Disordered" evidence="1">
    <location>
        <begin position="1"/>
        <end position="53"/>
    </location>
</feature>
<gene>
    <name evidence="2" type="ORF">C922_05268</name>
</gene>
<dbReference type="GeneID" id="20040542"/>
<dbReference type="AlphaFoldDB" id="W7A5I3"/>
<keyword evidence="3" id="KW-1185">Reference proteome</keyword>
<feature type="region of interest" description="Disordered" evidence="1">
    <location>
        <begin position="80"/>
        <end position="100"/>
    </location>
</feature>
<reference evidence="2 3" key="1">
    <citation type="submission" date="2013-02" db="EMBL/GenBank/DDBJ databases">
        <title>The Genome Sequence of Plasmodium inui San Antonio 1.</title>
        <authorList>
            <consortium name="The Broad Institute Genome Sequencing Platform"/>
            <consortium name="The Broad Institute Genome Sequencing Center for Infectious Disease"/>
            <person name="Neafsey D."/>
            <person name="Cheeseman I."/>
            <person name="Volkman S."/>
            <person name="Adams J."/>
            <person name="Walker B."/>
            <person name="Young S.K."/>
            <person name="Zeng Q."/>
            <person name="Gargeya S."/>
            <person name="Fitzgerald M."/>
            <person name="Haas B."/>
            <person name="Abouelleil A."/>
            <person name="Alvarado L."/>
            <person name="Arachchi H.M."/>
            <person name="Berlin A.M."/>
            <person name="Chapman S.B."/>
            <person name="Dewar J."/>
            <person name="Goldberg J."/>
            <person name="Griggs A."/>
            <person name="Gujja S."/>
            <person name="Hansen M."/>
            <person name="Howarth C."/>
            <person name="Imamovic A."/>
            <person name="Larimer J."/>
            <person name="McCowan C."/>
            <person name="Murphy C."/>
            <person name="Neiman D."/>
            <person name="Pearson M."/>
            <person name="Priest M."/>
            <person name="Roberts A."/>
            <person name="Saif S."/>
            <person name="Shea T."/>
            <person name="Sisk P."/>
            <person name="Sykes S."/>
            <person name="Wortman J."/>
            <person name="Nusbaum C."/>
            <person name="Birren B."/>
        </authorList>
    </citation>
    <scope>NUCLEOTIDE SEQUENCE [LARGE SCALE GENOMIC DNA]</scope>
    <source>
        <strain evidence="2 3">San Antonio 1</strain>
    </source>
</reference>
<dbReference type="RefSeq" id="XP_008819062.1">
    <property type="nucleotide sequence ID" value="XM_008820840.1"/>
</dbReference>
<proteinExistence type="predicted"/>